<organism evidence="7 8">
    <name type="scientific">Thalassolituus maritimus</name>
    <dbReference type="NCBI Taxonomy" id="484498"/>
    <lineage>
        <taxon>Bacteria</taxon>
        <taxon>Pseudomonadati</taxon>
        <taxon>Pseudomonadota</taxon>
        <taxon>Gammaproteobacteria</taxon>
        <taxon>Oceanospirillales</taxon>
        <taxon>Oceanospirillaceae</taxon>
        <taxon>Thalassolituus</taxon>
    </lineage>
</organism>
<accession>A0ABP9ZVY7</accession>
<gene>
    <name evidence="4" type="primary">bamE</name>
    <name evidence="7" type="ORF">NBRC116585_04250</name>
</gene>
<comment type="function">
    <text evidence="4">Part of the outer membrane protein assembly complex, which is involved in assembly and insertion of beta-barrel proteins into the outer membrane.</text>
</comment>
<dbReference type="InterPro" id="IPR037873">
    <property type="entry name" value="BamE-like"/>
</dbReference>
<comment type="subcellular location">
    <subcellularLocation>
        <location evidence="4">Cell outer membrane</location>
    </subcellularLocation>
</comment>
<feature type="domain" description="Outer membrane protein assembly factor BamE" evidence="6">
    <location>
        <begin position="65"/>
        <end position="132"/>
    </location>
</feature>
<comment type="similarity">
    <text evidence="4">Belongs to the BamE family.</text>
</comment>
<dbReference type="Gene3D" id="3.30.1450.10">
    <property type="match status" value="1"/>
</dbReference>
<dbReference type="Pfam" id="PF04355">
    <property type="entry name" value="BamE"/>
    <property type="match status" value="1"/>
</dbReference>
<comment type="subunit">
    <text evidence="4">Part of the Bam complex.</text>
</comment>
<dbReference type="InterPro" id="IPR007450">
    <property type="entry name" value="BamE_dom"/>
</dbReference>
<dbReference type="Proteomes" id="UP001481413">
    <property type="component" value="Unassembled WGS sequence"/>
</dbReference>
<protein>
    <recommendedName>
        <fullName evidence="4">Outer membrane protein assembly factor BamE</fullName>
    </recommendedName>
</protein>
<proteinExistence type="inferred from homology"/>
<feature type="region of interest" description="Disordered" evidence="5">
    <location>
        <begin position="140"/>
        <end position="166"/>
    </location>
</feature>
<evidence type="ECO:0000313" key="8">
    <source>
        <dbReference type="Proteomes" id="UP001481413"/>
    </source>
</evidence>
<dbReference type="PANTHER" id="PTHR37482">
    <property type="entry name" value="OUTER MEMBRANE PROTEIN ASSEMBLY FACTOR BAME"/>
    <property type="match status" value="1"/>
</dbReference>
<evidence type="ECO:0000259" key="6">
    <source>
        <dbReference type="Pfam" id="PF04355"/>
    </source>
</evidence>
<evidence type="ECO:0000256" key="2">
    <source>
        <dbReference type="ARBA" id="ARBA00023136"/>
    </source>
</evidence>
<dbReference type="PANTHER" id="PTHR37482:SF1">
    <property type="entry name" value="OUTER MEMBRANE PROTEIN ASSEMBLY FACTOR BAME"/>
    <property type="match status" value="1"/>
</dbReference>
<evidence type="ECO:0000313" key="7">
    <source>
        <dbReference type="EMBL" id="GAA6144308.1"/>
    </source>
</evidence>
<keyword evidence="8" id="KW-1185">Reference proteome</keyword>
<name>A0ABP9ZVY7_9GAMM</name>
<evidence type="ECO:0000256" key="5">
    <source>
        <dbReference type="SAM" id="MobiDB-lite"/>
    </source>
</evidence>
<keyword evidence="1 4" id="KW-0732">Signal</keyword>
<evidence type="ECO:0000256" key="3">
    <source>
        <dbReference type="ARBA" id="ARBA00023237"/>
    </source>
</evidence>
<keyword evidence="3 4" id="KW-0998">Cell outer membrane</keyword>
<dbReference type="HAMAP" id="MF_00925">
    <property type="entry name" value="OM_assembly_BamE"/>
    <property type="match status" value="1"/>
</dbReference>
<comment type="caution">
    <text evidence="7">The sequence shown here is derived from an EMBL/GenBank/DDBJ whole genome shotgun (WGS) entry which is preliminary data.</text>
</comment>
<sequence>MFCSDTVFLYHFTVDRVFRYHLGNFKQCLDIILTMRALILTGLLGFATLSGCTFPGVYKLNVQQGNIVTQDMLDQLEAGMTERQVVYLMGNPVARNPFSEQRWNYLYTLETRDKVTKRYQVTLHFDDSQLFSHYTGELPAEEFSEENQTSDVPAEERASAIPSLEE</sequence>
<dbReference type="InterPro" id="IPR026592">
    <property type="entry name" value="BamE"/>
</dbReference>
<reference evidence="7 8" key="1">
    <citation type="submission" date="2024-04" db="EMBL/GenBank/DDBJ databases">
        <title>Draft genome sequence of Thalassolituus maritimus NBRC 116585.</title>
        <authorList>
            <person name="Miyakawa T."/>
            <person name="Kusuya Y."/>
            <person name="Miura T."/>
        </authorList>
    </citation>
    <scope>NUCLEOTIDE SEQUENCE [LARGE SCALE GENOMIC DNA]</scope>
    <source>
        <strain evidence="7 8">5NW40-0001</strain>
    </source>
</reference>
<keyword evidence="2 4" id="KW-0472">Membrane</keyword>
<evidence type="ECO:0000256" key="4">
    <source>
        <dbReference type="HAMAP-Rule" id="MF_00925"/>
    </source>
</evidence>
<evidence type="ECO:0000256" key="1">
    <source>
        <dbReference type="ARBA" id="ARBA00022729"/>
    </source>
</evidence>
<dbReference type="EMBL" id="BAABWH010000001">
    <property type="protein sequence ID" value="GAA6144308.1"/>
    <property type="molecule type" value="Genomic_DNA"/>
</dbReference>